<protein>
    <submittedName>
        <fullName evidence="1">Uncharacterized protein</fullName>
    </submittedName>
</protein>
<accession>A0A0K2TKL9</accession>
<evidence type="ECO:0000313" key="1">
    <source>
        <dbReference type="EMBL" id="CDW26207.1"/>
    </source>
</evidence>
<sequence>MSGFHISLISSPNPICLEIWGMK</sequence>
<dbReference type="EMBL" id="HACA01008846">
    <property type="protein sequence ID" value="CDW26207.1"/>
    <property type="molecule type" value="Transcribed_RNA"/>
</dbReference>
<dbReference type="AlphaFoldDB" id="A0A0K2TKL9"/>
<name>A0A0K2TKL9_LEPSM</name>
<organism evidence="1">
    <name type="scientific">Lepeophtheirus salmonis</name>
    <name type="common">Salmon louse</name>
    <name type="synonym">Caligus salmonis</name>
    <dbReference type="NCBI Taxonomy" id="72036"/>
    <lineage>
        <taxon>Eukaryota</taxon>
        <taxon>Metazoa</taxon>
        <taxon>Ecdysozoa</taxon>
        <taxon>Arthropoda</taxon>
        <taxon>Crustacea</taxon>
        <taxon>Multicrustacea</taxon>
        <taxon>Hexanauplia</taxon>
        <taxon>Copepoda</taxon>
        <taxon>Siphonostomatoida</taxon>
        <taxon>Caligidae</taxon>
        <taxon>Lepeophtheirus</taxon>
    </lineage>
</organism>
<reference evidence="1" key="1">
    <citation type="submission" date="2014-05" db="EMBL/GenBank/DDBJ databases">
        <authorList>
            <person name="Chronopoulou M."/>
        </authorList>
    </citation>
    <scope>NUCLEOTIDE SEQUENCE</scope>
    <source>
        <tissue evidence="1">Whole organism</tissue>
    </source>
</reference>
<proteinExistence type="predicted"/>